<gene>
    <name evidence="1" type="ORF">L211DRAFT_894008</name>
</gene>
<name>A0A3N4M2Z5_9PEZI</name>
<organism evidence="1 2">
    <name type="scientific">Terfezia boudieri ATCC MYA-4762</name>
    <dbReference type="NCBI Taxonomy" id="1051890"/>
    <lineage>
        <taxon>Eukaryota</taxon>
        <taxon>Fungi</taxon>
        <taxon>Dikarya</taxon>
        <taxon>Ascomycota</taxon>
        <taxon>Pezizomycotina</taxon>
        <taxon>Pezizomycetes</taxon>
        <taxon>Pezizales</taxon>
        <taxon>Pezizaceae</taxon>
        <taxon>Terfezia</taxon>
    </lineage>
</organism>
<sequence length="445" mass="48758">MARYLPPHAQDAKETNLMGTTNYNSAALDKLPPDSSHQIVDADLDDNAKNAVPVGTSIFGPFNKLTSSNLRILHRQQISKGIREELAKVRDLRAYLGNLQISNLDFAPRRKYSVVSAACGLNENVCEQRHLIMETPAYSVATQNITASRVPNGGLITPQSLDDRAKLDPFVSIPAQDVMRKPSKPSPTLSGPTVIDSTTSLVPVATRKEEKRVLSWPSSIPEDNVVSSANTVGSISDPPAPKSTCSEVHSDVHSIASVAYYHCKNRLENVRDWIKKGRAARKAERAAQRGQRSFRGLSRINYQGFLLGNSAVNTTVNEDGDGRITKLLADLEENYVARVSALEAKCVARISAVEQACEFRVGELNAAFGARLADLEEEWEMVANKLANAIKNISILANEIESFTDYEAILGVRQNQQLKLECKGNAASTYQRHGMDLGQGEAFRI</sequence>
<protein>
    <submittedName>
        <fullName evidence="1">Uncharacterized protein</fullName>
    </submittedName>
</protein>
<dbReference type="Proteomes" id="UP000267821">
    <property type="component" value="Unassembled WGS sequence"/>
</dbReference>
<evidence type="ECO:0000313" key="2">
    <source>
        <dbReference type="Proteomes" id="UP000267821"/>
    </source>
</evidence>
<keyword evidence="2" id="KW-1185">Reference proteome</keyword>
<dbReference type="InParanoid" id="A0A3N4M2Z5"/>
<reference evidence="1 2" key="1">
    <citation type="journal article" date="2018" name="Nat. Ecol. Evol.">
        <title>Pezizomycetes genomes reveal the molecular basis of ectomycorrhizal truffle lifestyle.</title>
        <authorList>
            <person name="Murat C."/>
            <person name="Payen T."/>
            <person name="Noel B."/>
            <person name="Kuo A."/>
            <person name="Morin E."/>
            <person name="Chen J."/>
            <person name="Kohler A."/>
            <person name="Krizsan K."/>
            <person name="Balestrini R."/>
            <person name="Da Silva C."/>
            <person name="Montanini B."/>
            <person name="Hainaut M."/>
            <person name="Levati E."/>
            <person name="Barry K.W."/>
            <person name="Belfiori B."/>
            <person name="Cichocki N."/>
            <person name="Clum A."/>
            <person name="Dockter R.B."/>
            <person name="Fauchery L."/>
            <person name="Guy J."/>
            <person name="Iotti M."/>
            <person name="Le Tacon F."/>
            <person name="Lindquist E.A."/>
            <person name="Lipzen A."/>
            <person name="Malagnac F."/>
            <person name="Mello A."/>
            <person name="Molinier V."/>
            <person name="Miyauchi S."/>
            <person name="Poulain J."/>
            <person name="Riccioni C."/>
            <person name="Rubini A."/>
            <person name="Sitrit Y."/>
            <person name="Splivallo R."/>
            <person name="Traeger S."/>
            <person name="Wang M."/>
            <person name="Zifcakova L."/>
            <person name="Wipf D."/>
            <person name="Zambonelli A."/>
            <person name="Paolocci F."/>
            <person name="Nowrousian M."/>
            <person name="Ottonello S."/>
            <person name="Baldrian P."/>
            <person name="Spatafora J.W."/>
            <person name="Henrissat B."/>
            <person name="Nagy L.G."/>
            <person name="Aury J.M."/>
            <person name="Wincker P."/>
            <person name="Grigoriev I.V."/>
            <person name="Bonfante P."/>
            <person name="Martin F.M."/>
        </authorList>
    </citation>
    <scope>NUCLEOTIDE SEQUENCE [LARGE SCALE GENOMIC DNA]</scope>
    <source>
        <strain evidence="1 2">ATCC MYA-4762</strain>
    </source>
</reference>
<proteinExistence type="predicted"/>
<accession>A0A3N4M2Z5</accession>
<dbReference type="EMBL" id="ML121531">
    <property type="protein sequence ID" value="RPB27321.1"/>
    <property type="molecule type" value="Genomic_DNA"/>
</dbReference>
<dbReference type="AlphaFoldDB" id="A0A3N4M2Z5"/>
<dbReference type="OrthoDB" id="5378732at2759"/>
<evidence type="ECO:0000313" key="1">
    <source>
        <dbReference type="EMBL" id="RPB27321.1"/>
    </source>
</evidence>